<feature type="coiled-coil region" evidence="6">
    <location>
        <begin position="411"/>
        <end position="438"/>
    </location>
</feature>
<dbReference type="AlphaFoldDB" id="A0A835SRR6"/>
<feature type="compositionally biased region" description="Low complexity" evidence="7">
    <location>
        <begin position="535"/>
        <end position="546"/>
    </location>
</feature>
<gene>
    <name evidence="8" type="ORF">HXX76_010139</name>
</gene>
<proteinExistence type="inferred from homology"/>
<keyword evidence="9" id="KW-1185">Reference proteome</keyword>
<dbReference type="OrthoDB" id="21458at2759"/>
<name>A0A835SRR6_CHLIN</name>
<dbReference type="Proteomes" id="UP000650467">
    <property type="component" value="Unassembled WGS sequence"/>
</dbReference>
<comment type="similarity">
    <text evidence="2">Belongs to the ODR-4 family.</text>
</comment>
<keyword evidence="5" id="KW-0472">Membrane</keyword>
<evidence type="ECO:0000256" key="2">
    <source>
        <dbReference type="ARBA" id="ARBA00010131"/>
    </source>
</evidence>
<evidence type="ECO:0000313" key="8">
    <source>
        <dbReference type="EMBL" id="KAG2430621.1"/>
    </source>
</evidence>
<keyword evidence="4" id="KW-1133">Transmembrane helix</keyword>
<dbReference type="PANTHER" id="PTHR33966">
    <property type="entry name" value="PROTEIN ODR-4 HOMOLOG"/>
    <property type="match status" value="1"/>
</dbReference>
<feature type="region of interest" description="Disordered" evidence="7">
    <location>
        <begin position="506"/>
        <end position="553"/>
    </location>
</feature>
<dbReference type="GO" id="GO:0016020">
    <property type="term" value="C:membrane"/>
    <property type="evidence" value="ECO:0007669"/>
    <property type="project" value="UniProtKB-SubCell"/>
</dbReference>
<dbReference type="InterPro" id="IPR029454">
    <property type="entry name" value="ODR-4-like"/>
</dbReference>
<dbReference type="PANTHER" id="PTHR33966:SF1">
    <property type="entry name" value="PROTEIN ODR-4 HOMOLOG"/>
    <property type="match status" value="1"/>
</dbReference>
<evidence type="ECO:0000313" key="9">
    <source>
        <dbReference type="Proteomes" id="UP000650467"/>
    </source>
</evidence>
<comment type="subcellular location">
    <subcellularLocation>
        <location evidence="1">Membrane</location>
    </subcellularLocation>
</comment>
<organism evidence="8 9">
    <name type="scientific">Chlamydomonas incerta</name>
    <dbReference type="NCBI Taxonomy" id="51695"/>
    <lineage>
        <taxon>Eukaryota</taxon>
        <taxon>Viridiplantae</taxon>
        <taxon>Chlorophyta</taxon>
        <taxon>core chlorophytes</taxon>
        <taxon>Chlorophyceae</taxon>
        <taxon>CS clade</taxon>
        <taxon>Chlamydomonadales</taxon>
        <taxon>Chlamydomonadaceae</taxon>
        <taxon>Chlamydomonas</taxon>
    </lineage>
</organism>
<evidence type="ECO:0000256" key="4">
    <source>
        <dbReference type="ARBA" id="ARBA00022989"/>
    </source>
</evidence>
<reference evidence="8" key="1">
    <citation type="journal article" date="2020" name="bioRxiv">
        <title>Comparative genomics of Chlamydomonas.</title>
        <authorList>
            <person name="Craig R.J."/>
            <person name="Hasan A.R."/>
            <person name="Ness R.W."/>
            <person name="Keightley P.D."/>
        </authorList>
    </citation>
    <scope>NUCLEOTIDE SEQUENCE</scope>
    <source>
        <strain evidence="8">SAG 7.73</strain>
    </source>
</reference>
<evidence type="ECO:0000256" key="1">
    <source>
        <dbReference type="ARBA" id="ARBA00004370"/>
    </source>
</evidence>
<sequence>MVVKTCQADDALEKQFEGWLKQQGGPEVGILVGKYAAGAKVILYGTIKTPSQEGLDPILVDSAAGGAAAAGGAGKGGKKPARAAATAAGSVAVTLEYEWIAEHARQVSRMLPGGLSVLGLYLFASEPAAAAASPQLASVLAGMGAFCLPAALSSSSSSSTADAAPTELLLLHVDSGSRKQGLRAIPAAPGTAGAGAPSGFHPCELKYAPALGSLVCVRCWHGVDARLTVGGAAAATAGAADGKGKGAGAAAAAAAAAGMRQQLAALLAAEAERVRCGVFITGDGSSSGGAGQGTIPAESAAVGDALAACAAGAGRGVDAIPTYDLTLLAPLPSALPPPPSAASASAGEEGAQLPAAPAAQVVAGVCGQARLSGCLQGVAFVSKRDNVGRALAELKADLVTSLGARVDLLVEEALRSAEAAAEAEAEAAQGEAAAAAARHPLLCSAAELGREGGCEVALPRRVLLPWLGGGLALSDYLLEGEPAEAAAERAAELLALQGATVLEAEQPAAAAPAGPWHPTSVPGTRVAGGSGGSTGAAAAPGKAGNSAGSGSGSGGSSLPCSAAALVSMAVAALAGAVGLMSMSGQAAGGGQ</sequence>
<comment type="caution">
    <text evidence="8">The sequence shown here is derived from an EMBL/GenBank/DDBJ whole genome shotgun (WGS) entry which is preliminary data.</text>
</comment>
<evidence type="ECO:0000256" key="3">
    <source>
        <dbReference type="ARBA" id="ARBA00022692"/>
    </source>
</evidence>
<dbReference type="GO" id="GO:0008104">
    <property type="term" value="P:intracellular protein localization"/>
    <property type="evidence" value="ECO:0007669"/>
    <property type="project" value="TreeGrafter"/>
</dbReference>
<keyword evidence="3" id="KW-0812">Transmembrane</keyword>
<dbReference type="EMBL" id="JAEHOC010000027">
    <property type="protein sequence ID" value="KAG2430621.1"/>
    <property type="molecule type" value="Genomic_DNA"/>
</dbReference>
<dbReference type="Pfam" id="PF14778">
    <property type="entry name" value="ODR4-like"/>
    <property type="match status" value="2"/>
</dbReference>
<dbReference type="GO" id="GO:0012505">
    <property type="term" value="C:endomembrane system"/>
    <property type="evidence" value="ECO:0007669"/>
    <property type="project" value="TreeGrafter"/>
</dbReference>
<accession>A0A835SRR6</accession>
<evidence type="ECO:0000256" key="7">
    <source>
        <dbReference type="SAM" id="MobiDB-lite"/>
    </source>
</evidence>
<protein>
    <submittedName>
        <fullName evidence="8">Uncharacterized protein</fullName>
    </submittedName>
</protein>
<keyword evidence="6" id="KW-0175">Coiled coil</keyword>
<evidence type="ECO:0000256" key="5">
    <source>
        <dbReference type="ARBA" id="ARBA00023136"/>
    </source>
</evidence>
<evidence type="ECO:0000256" key="6">
    <source>
        <dbReference type="SAM" id="Coils"/>
    </source>
</evidence>